<dbReference type="Proteomes" id="UP000613401">
    <property type="component" value="Unassembled WGS sequence"/>
</dbReference>
<keyword evidence="2" id="KW-1185">Reference proteome</keyword>
<evidence type="ECO:0000313" key="1">
    <source>
        <dbReference type="EMBL" id="KAF3809398.1"/>
    </source>
</evidence>
<dbReference type="GeneID" id="69018723"/>
<comment type="caution">
    <text evidence="1">The sequence shown here is derived from an EMBL/GenBank/DDBJ whole genome shotgun (WGS) entry which is preliminary data.</text>
</comment>
<reference evidence="1" key="1">
    <citation type="journal article" date="2020" name="Phytopathology">
        <title>Genome sequence and comparative analysis of Colletotrichum gloeosporioides isolated from Liriodendron leaves.</title>
        <authorList>
            <person name="Fu F.F."/>
            <person name="Hao Z."/>
            <person name="Wang P."/>
            <person name="Lu Y."/>
            <person name="Xue L.J."/>
            <person name="Wei G."/>
            <person name="Tian Y."/>
            <person name="Baishi H."/>
            <person name="Xu H."/>
            <person name="Shi J."/>
            <person name="Cheng T."/>
            <person name="Wang G."/>
            <person name="Yi Y."/>
            <person name="Chen J."/>
        </authorList>
    </citation>
    <scope>NUCLEOTIDE SEQUENCE</scope>
    <source>
        <strain evidence="1">Lc1</strain>
    </source>
</reference>
<proteinExistence type="predicted"/>
<dbReference type="EMBL" id="WVTB01000017">
    <property type="protein sequence ID" value="KAF3809398.1"/>
    <property type="molecule type" value="Genomic_DNA"/>
</dbReference>
<protein>
    <submittedName>
        <fullName evidence="1">Uncharacterized protein</fullName>
    </submittedName>
</protein>
<evidence type="ECO:0000313" key="2">
    <source>
        <dbReference type="Proteomes" id="UP000613401"/>
    </source>
</evidence>
<sequence length="86" mass="9486">MLMIPSGHIFGLVIWNAQSAAERGRSVKTNGQEIRNIIWTAEQLALDLSPDLATSHIVGAMRKFRGIDIYVQSTYERLGALETLSG</sequence>
<dbReference type="RefSeq" id="XP_045268557.1">
    <property type="nucleotide sequence ID" value="XM_045411499.1"/>
</dbReference>
<reference evidence="1" key="2">
    <citation type="submission" date="2020-03" db="EMBL/GenBank/DDBJ databases">
        <authorList>
            <person name="Fu F.-F."/>
            <person name="Chen J."/>
        </authorList>
    </citation>
    <scope>NUCLEOTIDE SEQUENCE</scope>
    <source>
        <strain evidence="1">Lc1</strain>
    </source>
</reference>
<organism evidence="1 2">
    <name type="scientific">Colletotrichum gloeosporioides</name>
    <name type="common">Anthracnose fungus</name>
    <name type="synonym">Glomerella cingulata</name>
    <dbReference type="NCBI Taxonomy" id="474922"/>
    <lineage>
        <taxon>Eukaryota</taxon>
        <taxon>Fungi</taxon>
        <taxon>Dikarya</taxon>
        <taxon>Ascomycota</taxon>
        <taxon>Pezizomycotina</taxon>
        <taxon>Sordariomycetes</taxon>
        <taxon>Hypocreomycetidae</taxon>
        <taxon>Glomerellales</taxon>
        <taxon>Glomerellaceae</taxon>
        <taxon>Colletotrichum</taxon>
        <taxon>Colletotrichum gloeosporioides species complex</taxon>
    </lineage>
</organism>
<gene>
    <name evidence="1" type="ORF">GCG54_00011597</name>
</gene>
<dbReference type="AlphaFoldDB" id="A0A8H4CSN4"/>
<name>A0A8H4CSN4_COLGL</name>
<accession>A0A8H4CSN4</accession>